<feature type="non-terminal residue" evidence="2">
    <location>
        <position position="1"/>
    </location>
</feature>
<dbReference type="InterPro" id="IPR025885">
    <property type="entry name" value="PapC_N"/>
</dbReference>
<accession>A0A3M2UE37</accession>
<organism evidence="2 3">
    <name type="scientific">Pseudomonas syringae pv. maculicola</name>
    <dbReference type="NCBI Taxonomy" id="59511"/>
    <lineage>
        <taxon>Bacteria</taxon>
        <taxon>Pseudomonadati</taxon>
        <taxon>Pseudomonadota</taxon>
        <taxon>Gammaproteobacteria</taxon>
        <taxon>Pseudomonadales</taxon>
        <taxon>Pseudomonadaceae</taxon>
        <taxon>Pseudomonas</taxon>
    </lineage>
</organism>
<reference evidence="2 3" key="1">
    <citation type="submission" date="2018-08" db="EMBL/GenBank/DDBJ databases">
        <title>Recombination of ecologically and evolutionarily significant loci maintains genetic cohesion in the Pseudomonas syringae species complex.</title>
        <authorList>
            <person name="Dillon M."/>
            <person name="Thakur S."/>
            <person name="Almeida R.N.D."/>
            <person name="Weir B.S."/>
            <person name="Guttman D.S."/>
        </authorList>
    </citation>
    <scope>NUCLEOTIDE SEQUENCE [LARGE SCALE GENOMIC DNA]</scope>
    <source>
        <strain evidence="2 3">88_10</strain>
    </source>
</reference>
<sequence length="55" mass="6209">YDIDAANKALNNLAEVEDLAPGNHWVEIHINTRYFGQRELRFDADPQGNGLLPCL</sequence>
<feature type="non-terminal residue" evidence="2">
    <location>
        <position position="55"/>
    </location>
</feature>
<evidence type="ECO:0000259" key="1">
    <source>
        <dbReference type="Pfam" id="PF13954"/>
    </source>
</evidence>
<dbReference type="Proteomes" id="UP000282378">
    <property type="component" value="Unassembled WGS sequence"/>
</dbReference>
<feature type="domain" description="PapC N-terminal" evidence="1">
    <location>
        <begin position="5"/>
        <end position="55"/>
    </location>
</feature>
<gene>
    <name evidence="2" type="ORF">APX70_07964</name>
</gene>
<dbReference type="InterPro" id="IPR037224">
    <property type="entry name" value="PapC_N_sf"/>
</dbReference>
<proteinExistence type="predicted"/>
<dbReference type="Pfam" id="PF13954">
    <property type="entry name" value="PapC_N"/>
    <property type="match status" value="1"/>
</dbReference>
<comment type="caution">
    <text evidence="2">The sequence shown here is derived from an EMBL/GenBank/DDBJ whole genome shotgun (WGS) entry which is preliminary data.</text>
</comment>
<dbReference type="AlphaFoldDB" id="A0A3M2UE37"/>
<protein>
    <submittedName>
        <fullName evidence="2">Outer membrane usher protein fimD</fullName>
    </submittedName>
</protein>
<evidence type="ECO:0000313" key="2">
    <source>
        <dbReference type="EMBL" id="RML24658.1"/>
    </source>
</evidence>
<name>A0A3M2UE37_PSEYM</name>
<evidence type="ECO:0000313" key="3">
    <source>
        <dbReference type="Proteomes" id="UP000282378"/>
    </source>
</evidence>
<dbReference type="Gene3D" id="3.10.20.410">
    <property type="match status" value="1"/>
</dbReference>
<dbReference type="SUPFAM" id="SSF141729">
    <property type="entry name" value="FimD N-terminal domain-like"/>
    <property type="match status" value="1"/>
</dbReference>
<dbReference type="EMBL" id="RBNL01004766">
    <property type="protein sequence ID" value="RML24658.1"/>
    <property type="molecule type" value="Genomic_DNA"/>
</dbReference>